<gene>
    <name evidence="4" type="ORF">D9757_004507</name>
</gene>
<dbReference type="Proteomes" id="UP000518752">
    <property type="component" value="Unassembled WGS sequence"/>
</dbReference>
<evidence type="ECO:0000313" key="5">
    <source>
        <dbReference type="Proteomes" id="UP000518752"/>
    </source>
</evidence>
<dbReference type="AlphaFoldDB" id="A0A8H5HXB8"/>
<dbReference type="EMBL" id="JAACJN010000013">
    <property type="protein sequence ID" value="KAF5390885.1"/>
    <property type="molecule type" value="Genomic_DNA"/>
</dbReference>
<keyword evidence="2" id="KW-0472">Membrane</keyword>
<dbReference type="Pfam" id="PF00076">
    <property type="entry name" value="RRM_1"/>
    <property type="match status" value="1"/>
</dbReference>
<dbReference type="CDD" id="cd00590">
    <property type="entry name" value="RRM_SF"/>
    <property type="match status" value="1"/>
</dbReference>
<evidence type="ECO:0000256" key="1">
    <source>
        <dbReference type="PROSITE-ProRule" id="PRU00176"/>
    </source>
</evidence>
<protein>
    <recommendedName>
        <fullName evidence="3">RRM domain-containing protein</fullName>
    </recommendedName>
</protein>
<dbReference type="OrthoDB" id="1099063at2759"/>
<evidence type="ECO:0000259" key="3">
    <source>
        <dbReference type="PROSITE" id="PS50102"/>
    </source>
</evidence>
<keyword evidence="2" id="KW-0812">Transmembrane</keyword>
<dbReference type="SMART" id="SM00360">
    <property type="entry name" value="RRM"/>
    <property type="match status" value="1"/>
</dbReference>
<organism evidence="4 5">
    <name type="scientific">Collybiopsis confluens</name>
    <dbReference type="NCBI Taxonomy" id="2823264"/>
    <lineage>
        <taxon>Eukaryota</taxon>
        <taxon>Fungi</taxon>
        <taxon>Dikarya</taxon>
        <taxon>Basidiomycota</taxon>
        <taxon>Agaricomycotina</taxon>
        <taxon>Agaricomycetes</taxon>
        <taxon>Agaricomycetidae</taxon>
        <taxon>Agaricales</taxon>
        <taxon>Marasmiineae</taxon>
        <taxon>Omphalotaceae</taxon>
        <taxon>Collybiopsis</taxon>
    </lineage>
</organism>
<keyword evidence="5" id="KW-1185">Reference proteome</keyword>
<dbReference type="InterPro" id="IPR012677">
    <property type="entry name" value="Nucleotide-bd_a/b_plait_sf"/>
</dbReference>
<keyword evidence="1" id="KW-0694">RNA-binding</keyword>
<dbReference type="Gene3D" id="3.30.70.330">
    <property type="match status" value="1"/>
</dbReference>
<dbReference type="SUPFAM" id="SSF54928">
    <property type="entry name" value="RNA-binding domain, RBD"/>
    <property type="match status" value="1"/>
</dbReference>
<accession>A0A8H5HXB8</accession>
<dbReference type="InterPro" id="IPR035979">
    <property type="entry name" value="RBD_domain_sf"/>
</dbReference>
<feature type="transmembrane region" description="Helical" evidence="2">
    <location>
        <begin position="242"/>
        <end position="265"/>
    </location>
</feature>
<name>A0A8H5HXB8_9AGAR</name>
<comment type="caution">
    <text evidence="4">The sequence shown here is derived from an EMBL/GenBank/DDBJ whole genome shotgun (WGS) entry which is preliminary data.</text>
</comment>
<dbReference type="PROSITE" id="PS50102">
    <property type="entry name" value="RRM"/>
    <property type="match status" value="1"/>
</dbReference>
<evidence type="ECO:0000256" key="2">
    <source>
        <dbReference type="SAM" id="Phobius"/>
    </source>
</evidence>
<dbReference type="InterPro" id="IPR000504">
    <property type="entry name" value="RRM_dom"/>
</dbReference>
<feature type="domain" description="RRM" evidence="3">
    <location>
        <begin position="7"/>
        <end position="76"/>
    </location>
</feature>
<dbReference type="GO" id="GO:0003723">
    <property type="term" value="F:RNA binding"/>
    <property type="evidence" value="ECO:0007669"/>
    <property type="project" value="UniProtKB-UniRule"/>
</dbReference>
<reference evidence="4 5" key="1">
    <citation type="journal article" date="2020" name="ISME J.">
        <title>Uncovering the hidden diversity of litter-decomposition mechanisms in mushroom-forming fungi.</title>
        <authorList>
            <person name="Floudas D."/>
            <person name="Bentzer J."/>
            <person name="Ahren D."/>
            <person name="Johansson T."/>
            <person name="Persson P."/>
            <person name="Tunlid A."/>
        </authorList>
    </citation>
    <scope>NUCLEOTIDE SEQUENCE [LARGE SCALE GENOMIC DNA]</scope>
    <source>
        <strain evidence="4 5">CBS 406.79</strain>
    </source>
</reference>
<sequence>MSQLRYKTVFLGGLPECEKQEIVNLLGGAGTVVSTRLRDGYAFIDFLDKKDAQSCIERLDKSTFKGKEIKAEFSRRQSKTLQIPANVLERLGHALNADLQIMSREIVLIVLSHGMSKATRRQNTPDLNTTLETLRAARNDNTISQCQRIYDEKALIRTMKAENPSHLYLSQRLINATFSNSMMITKATIMTSFNFEAVVPLATETTDMKGRISTLTIARLALFEAGALLHTGSFIFEMINVVATMALVLAVVIVADTPLVHVVRLPPVESRVRGRCITPPIILKRGYRFLDLVLQLLLVFRVVHLSIVGKTRAY</sequence>
<proteinExistence type="predicted"/>
<evidence type="ECO:0000313" key="4">
    <source>
        <dbReference type="EMBL" id="KAF5390885.1"/>
    </source>
</evidence>
<keyword evidence="2" id="KW-1133">Transmembrane helix</keyword>